<evidence type="ECO:0000256" key="9">
    <source>
        <dbReference type="SAM" id="MobiDB-lite"/>
    </source>
</evidence>
<comment type="similarity">
    <text evidence="7">Belongs to the YfgM family.</text>
</comment>
<accession>A0ABV8T211</accession>
<feature type="region of interest" description="Disordered" evidence="9">
    <location>
        <begin position="210"/>
        <end position="235"/>
    </location>
</feature>
<keyword evidence="4 10" id="KW-1133">Transmembrane helix</keyword>
<organism evidence="12 13">
    <name type="scientific">Steroidobacter flavus</name>
    <dbReference type="NCBI Taxonomy" id="1842136"/>
    <lineage>
        <taxon>Bacteria</taxon>
        <taxon>Pseudomonadati</taxon>
        <taxon>Pseudomonadota</taxon>
        <taxon>Gammaproteobacteria</taxon>
        <taxon>Steroidobacterales</taxon>
        <taxon>Steroidobacteraceae</taxon>
        <taxon>Steroidobacter</taxon>
    </lineage>
</organism>
<dbReference type="InterPro" id="IPR018704">
    <property type="entry name" value="SecYEG/CpoB_TPR"/>
</dbReference>
<evidence type="ECO:0000256" key="8">
    <source>
        <dbReference type="ARBA" id="ARBA00024235"/>
    </source>
</evidence>
<evidence type="ECO:0000256" key="2">
    <source>
        <dbReference type="ARBA" id="ARBA00022475"/>
    </source>
</evidence>
<keyword evidence="6" id="KW-0143">Chaperone</keyword>
<reference evidence="13" key="1">
    <citation type="journal article" date="2019" name="Int. J. Syst. Evol. Microbiol.">
        <title>The Global Catalogue of Microorganisms (GCM) 10K type strain sequencing project: providing services to taxonomists for standard genome sequencing and annotation.</title>
        <authorList>
            <consortium name="The Broad Institute Genomics Platform"/>
            <consortium name="The Broad Institute Genome Sequencing Center for Infectious Disease"/>
            <person name="Wu L."/>
            <person name="Ma J."/>
        </authorList>
    </citation>
    <scope>NUCLEOTIDE SEQUENCE [LARGE SCALE GENOMIC DNA]</scope>
    <source>
        <strain evidence="13">CGMCC 1.10759</strain>
    </source>
</reference>
<dbReference type="EMBL" id="JBHSDU010000014">
    <property type="protein sequence ID" value="MFC4312938.1"/>
    <property type="molecule type" value="Genomic_DNA"/>
</dbReference>
<feature type="transmembrane region" description="Helical" evidence="10">
    <location>
        <begin position="23"/>
        <end position="43"/>
    </location>
</feature>
<dbReference type="Pfam" id="PF09976">
    <property type="entry name" value="TPR_21"/>
    <property type="match status" value="1"/>
</dbReference>
<dbReference type="RefSeq" id="WP_380602763.1">
    <property type="nucleotide sequence ID" value="NZ_JBHSDU010000014.1"/>
</dbReference>
<evidence type="ECO:0000313" key="13">
    <source>
        <dbReference type="Proteomes" id="UP001595904"/>
    </source>
</evidence>
<protein>
    <recommendedName>
        <fullName evidence="8">Ancillary SecYEG translocon subunit</fullName>
    </recommendedName>
</protein>
<evidence type="ECO:0000256" key="10">
    <source>
        <dbReference type="SAM" id="Phobius"/>
    </source>
</evidence>
<dbReference type="PANTHER" id="PTHR38035:SF1">
    <property type="entry name" value="ANCILLARY SECYEG TRANSLOCON SUBUNIT"/>
    <property type="match status" value="1"/>
</dbReference>
<dbReference type="InterPro" id="IPR011990">
    <property type="entry name" value="TPR-like_helical_dom_sf"/>
</dbReference>
<gene>
    <name evidence="12" type="ORF">ACFPN2_27890</name>
</gene>
<evidence type="ECO:0000256" key="7">
    <source>
        <dbReference type="ARBA" id="ARBA00024197"/>
    </source>
</evidence>
<evidence type="ECO:0000256" key="6">
    <source>
        <dbReference type="ARBA" id="ARBA00023186"/>
    </source>
</evidence>
<proteinExistence type="inferred from homology"/>
<dbReference type="Gene3D" id="1.25.40.10">
    <property type="entry name" value="Tetratricopeptide repeat domain"/>
    <property type="match status" value="1"/>
</dbReference>
<dbReference type="SUPFAM" id="SSF48452">
    <property type="entry name" value="TPR-like"/>
    <property type="match status" value="1"/>
</dbReference>
<dbReference type="InterPro" id="IPR026039">
    <property type="entry name" value="YfgM"/>
</dbReference>
<evidence type="ECO:0000259" key="11">
    <source>
        <dbReference type="Pfam" id="PF09976"/>
    </source>
</evidence>
<dbReference type="PIRSF" id="PIRSF006170">
    <property type="entry name" value="YfgM"/>
    <property type="match status" value="1"/>
</dbReference>
<evidence type="ECO:0000313" key="12">
    <source>
        <dbReference type="EMBL" id="MFC4312938.1"/>
    </source>
</evidence>
<evidence type="ECO:0000256" key="5">
    <source>
        <dbReference type="ARBA" id="ARBA00023136"/>
    </source>
</evidence>
<evidence type="ECO:0000256" key="3">
    <source>
        <dbReference type="ARBA" id="ARBA00022692"/>
    </source>
</evidence>
<name>A0ABV8T211_9GAMM</name>
<keyword evidence="3 10" id="KW-0812">Transmembrane</keyword>
<keyword evidence="13" id="KW-1185">Reference proteome</keyword>
<evidence type="ECO:0000256" key="1">
    <source>
        <dbReference type="ARBA" id="ARBA00004401"/>
    </source>
</evidence>
<evidence type="ECO:0000256" key="4">
    <source>
        <dbReference type="ARBA" id="ARBA00022989"/>
    </source>
</evidence>
<comment type="caution">
    <text evidence="12">The sequence shown here is derived from an EMBL/GenBank/DDBJ whole genome shotgun (WGS) entry which is preliminary data.</text>
</comment>
<keyword evidence="2" id="KW-1003">Cell membrane</keyword>
<feature type="domain" description="Ancillary SecYEG translocon subunit/Cell division coordinator CpoB TPR" evidence="11">
    <location>
        <begin position="16"/>
        <end position="213"/>
    </location>
</feature>
<keyword evidence="5 10" id="KW-0472">Membrane</keyword>
<sequence length="235" mass="25817">MVEDYLTDRDQEEALRTWWRENWSWILGGIVLGLALLGGWQYWKVHTAGQAAEAAKLYDEFHGAIDKKDLDAANRTLATLVADHKKSPYTQQSRLLLAKKHVEDGKYDEALPLLKAVADESADAELAWVARLRVARLLLQQGKHDEVLSLLDPEKAGAFGPQVREIRGDAQVAKGNLEGARAEYAAALTANIDPSADRSIDRTLLEMKLQDVGGDKKAATPASPETKPAKAEGQP</sequence>
<comment type="subcellular location">
    <subcellularLocation>
        <location evidence="1">Cell membrane</location>
        <topology evidence="1">Single-pass type II membrane protein</topology>
    </subcellularLocation>
</comment>
<dbReference type="PANTHER" id="PTHR38035">
    <property type="entry name" value="UPF0070 PROTEIN YFGM"/>
    <property type="match status" value="1"/>
</dbReference>
<dbReference type="Proteomes" id="UP001595904">
    <property type="component" value="Unassembled WGS sequence"/>
</dbReference>